<gene>
    <name evidence="2" type="ORF">S01H4_39017</name>
</gene>
<evidence type="ECO:0000313" key="2">
    <source>
        <dbReference type="EMBL" id="GAG96029.1"/>
    </source>
</evidence>
<proteinExistence type="predicted"/>
<sequence length="95" mass="10796">MIKRNIVSIIVLVGMILLINEIGILILDFGGINSNKQETVPTLRVNESKNIFNSDISPLEFNDFNLLNIPQLFDYDINIVFFGINKTRLNEDSLV</sequence>
<feature type="non-terminal residue" evidence="2">
    <location>
        <position position="95"/>
    </location>
</feature>
<accession>X1BJH9</accession>
<evidence type="ECO:0000256" key="1">
    <source>
        <dbReference type="SAM" id="Phobius"/>
    </source>
</evidence>
<comment type="caution">
    <text evidence="2">The sequence shown here is derived from an EMBL/GenBank/DDBJ whole genome shotgun (WGS) entry which is preliminary data.</text>
</comment>
<feature type="transmembrane region" description="Helical" evidence="1">
    <location>
        <begin position="6"/>
        <end position="27"/>
    </location>
</feature>
<dbReference type="AlphaFoldDB" id="X1BJH9"/>
<organism evidence="2">
    <name type="scientific">marine sediment metagenome</name>
    <dbReference type="NCBI Taxonomy" id="412755"/>
    <lineage>
        <taxon>unclassified sequences</taxon>
        <taxon>metagenomes</taxon>
        <taxon>ecological metagenomes</taxon>
    </lineage>
</organism>
<protein>
    <submittedName>
        <fullName evidence="2">Uncharacterized protein</fullName>
    </submittedName>
</protein>
<dbReference type="EMBL" id="BART01021092">
    <property type="protein sequence ID" value="GAG96029.1"/>
    <property type="molecule type" value="Genomic_DNA"/>
</dbReference>
<name>X1BJH9_9ZZZZ</name>
<keyword evidence="1" id="KW-1133">Transmembrane helix</keyword>
<keyword evidence="1" id="KW-0812">Transmembrane</keyword>
<keyword evidence="1" id="KW-0472">Membrane</keyword>
<reference evidence="2" key="1">
    <citation type="journal article" date="2014" name="Front. Microbiol.">
        <title>High frequency of phylogenetically diverse reductive dehalogenase-homologous genes in deep subseafloor sedimentary metagenomes.</title>
        <authorList>
            <person name="Kawai M."/>
            <person name="Futagami T."/>
            <person name="Toyoda A."/>
            <person name="Takaki Y."/>
            <person name="Nishi S."/>
            <person name="Hori S."/>
            <person name="Arai W."/>
            <person name="Tsubouchi T."/>
            <person name="Morono Y."/>
            <person name="Uchiyama I."/>
            <person name="Ito T."/>
            <person name="Fujiyama A."/>
            <person name="Inagaki F."/>
            <person name="Takami H."/>
        </authorList>
    </citation>
    <scope>NUCLEOTIDE SEQUENCE</scope>
    <source>
        <strain evidence="2">Expedition CK06-06</strain>
    </source>
</reference>